<dbReference type="Proteomes" id="UP000184080">
    <property type="component" value="Unassembled WGS sequence"/>
</dbReference>
<organism evidence="4 5">
    <name type="scientific">Clostridium amylolyticum</name>
    <dbReference type="NCBI Taxonomy" id="1121298"/>
    <lineage>
        <taxon>Bacteria</taxon>
        <taxon>Bacillati</taxon>
        <taxon>Bacillota</taxon>
        <taxon>Clostridia</taxon>
        <taxon>Eubacteriales</taxon>
        <taxon>Clostridiaceae</taxon>
        <taxon>Clostridium</taxon>
    </lineage>
</organism>
<evidence type="ECO:0000259" key="3">
    <source>
        <dbReference type="Pfam" id="PF01966"/>
    </source>
</evidence>
<dbReference type="Gene3D" id="1.10.3210.10">
    <property type="entry name" value="Hypothetical protein af1432"/>
    <property type="match status" value="1"/>
</dbReference>
<gene>
    <name evidence="4" type="ORF">SAMN05444401_0425</name>
</gene>
<dbReference type="CDD" id="cd04492">
    <property type="entry name" value="YhaM_OBF_like"/>
    <property type="match status" value="1"/>
</dbReference>
<proteinExistence type="predicted"/>
<dbReference type="Pfam" id="PF01336">
    <property type="entry name" value="tRNA_anti-codon"/>
    <property type="match status" value="1"/>
</dbReference>
<reference evidence="4 5" key="1">
    <citation type="submission" date="2016-11" db="EMBL/GenBank/DDBJ databases">
        <authorList>
            <person name="Jaros S."/>
            <person name="Januszkiewicz K."/>
            <person name="Wedrychowicz H."/>
        </authorList>
    </citation>
    <scope>NUCLEOTIDE SEQUENCE [LARGE SCALE GENOMIC DNA]</scope>
    <source>
        <strain evidence="4 5">DSM 21864</strain>
    </source>
</reference>
<keyword evidence="5" id="KW-1185">Reference proteome</keyword>
<dbReference type="AlphaFoldDB" id="A0A1M6P5P4"/>
<dbReference type="OrthoDB" id="9778453at2"/>
<dbReference type="GO" id="GO:0003676">
    <property type="term" value="F:nucleic acid binding"/>
    <property type="evidence" value="ECO:0007669"/>
    <property type="project" value="InterPro"/>
</dbReference>
<name>A0A1M6P5P4_9CLOT</name>
<protein>
    <submittedName>
        <fullName evidence="4">3'-5' exoribonuclease</fullName>
    </submittedName>
</protein>
<dbReference type="InterPro" id="IPR050798">
    <property type="entry name" value="YhaM_exoribonuc/phosphodiest"/>
</dbReference>
<dbReference type="STRING" id="1121298.SAMN05444401_0425"/>
<keyword evidence="1" id="KW-0378">Hydrolase</keyword>
<evidence type="ECO:0000256" key="1">
    <source>
        <dbReference type="ARBA" id="ARBA00022801"/>
    </source>
</evidence>
<dbReference type="Pfam" id="PF01966">
    <property type="entry name" value="HD"/>
    <property type="match status" value="1"/>
</dbReference>
<dbReference type="SUPFAM" id="SSF50249">
    <property type="entry name" value="Nucleic acid-binding proteins"/>
    <property type="match status" value="1"/>
</dbReference>
<dbReference type="InterPro" id="IPR003607">
    <property type="entry name" value="HD/PDEase_dom"/>
</dbReference>
<dbReference type="Gene3D" id="2.40.50.140">
    <property type="entry name" value="Nucleic acid-binding proteins"/>
    <property type="match status" value="1"/>
</dbReference>
<dbReference type="PANTHER" id="PTHR37294">
    <property type="entry name" value="3'-5' EXORIBONUCLEASE YHAM"/>
    <property type="match status" value="1"/>
</dbReference>
<dbReference type="GO" id="GO:0016787">
    <property type="term" value="F:hydrolase activity"/>
    <property type="evidence" value="ECO:0007669"/>
    <property type="project" value="UniProtKB-KW"/>
</dbReference>
<dbReference type="EMBL" id="FQZO01000014">
    <property type="protein sequence ID" value="SHK03258.1"/>
    <property type="molecule type" value="Genomic_DNA"/>
</dbReference>
<dbReference type="InterPro" id="IPR006674">
    <property type="entry name" value="HD_domain"/>
</dbReference>
<dbReference type="GO" id="GO:0031125">
    <property type="term" value="P:rRNA 3'-end processing"/>
    <property type="evidence" value="ECO:0007669"/>
    <property type="project" value="TreeGrafter"/>
</dbReference>
<dbReference type="RefSeq" id="WP_073012628.1">
    <property type="nucleotide sequence ID" value="NZ_FQZO01000014.1"/>
</dbReference>
<dbReference type="InterPro" id="IPR004365">
    <property type="entry name" value="NA-bd_OB_tRNA"/>
</dbReference>
<feature type="domain" description="OB" evidence="2">
    <location>
        <begin position="29"/>
        <end position="91"/>
    </location>
</feature>
<dbReference type="InterPro" id="IPR012340">
    <property type="entry name" value="NA-bd_OB-fold"/>
</dbReference>
<dbReference type="PANTHER" id="PTHR37294:SF1">
    <property type="entry name" value="3'-5' EXORIBONUCLEASE YHAM"/>
    <property type="match status" value="1"/>
</dbReference>
<evidence type="ECO:0000259" key="2">
    <source>
        <dbReference type="Pfam" id="PF01336"/>
    </source>
</evidence>
<dbReference type="CDD" id="cd00077">
    <property type="entry name" value="HDc"/>
    <property type="match status" value="1"/>
</dbReference>
<feature type="domain" description="HD" evidence="3">
    <location>
        <begin position="164"/>
        <end position="284"/>
    </location>
</feature>
<sequence length="318" mass="36962">MSLEFKNINEFQLNEVITGFYLIKSVDVKTGSNGKKYMDFVLGDKTGEINAKLWDADEEKQELFKAQMLVKVKALVNSWQNVLQLKIEKIRQVEARDDVNIEDFVPCAPYEPEFMYNEILKYINNMANPQIKALVLKLFESYKDKLMYYPAAKKNHHSIRTGLLYHIMTMLSLGKKICEIYAFLNSDLLYAGIILHDLAKMEEMDSSDLGIVNDYTVEGTLLGHITQGIKNVEMVARELNIDKEIVMLVQHMILSHHYEPEYGSPVKPMIPEAEILHHIDIIDARMFDMKKITEDIEPGDFSERLWSLENRRIYKPYL</sequence>
<dbReference type="SUPFAM" id="SSF109604">
    <property type="entry name" value="HD-domain/PDEase-like"/>
    <property type="match status" value="1"/>
</dbReference>
<accession>A0A1M6P5P4</accession>
<evidence type="ECO:0000313" key="4">
    <source>
        <dbReference type="EMBL" id="SHK03258.1"/>
    </source>
</evidence>
<evidence type="ECO:0000313" key="5">
    <source>
        <dbReference type="Proteomes" id="UP000184080"/>
    </source>
</evidence>